<comment type="caution">
    <text evidence="5">The sequence shown here is derived from an EMBL/GenBank/DDBJ whole genome shotgun (WGS) entry which is preliminary data.</text>
</comment>
<keyword evidence="6" id="KW-1185">Reference proteome</keyword>
<protein>
    <recommendedName>
        <fullName evidence="4">WW domain-containing protein</fullName>
    </recommendedName>
</protein>
<dbReference type="SUPFAM" id="SSF51045">
    <property type="entry name" value="WW domain"/>
    <property type="match status" value="1"/>
</dbReference>
<dbReference type="OrthoDB" id="670666at2759"/>
<dbReference type="CDD" id="cd00201">
    <property type="entry name" value="WW"/>
    <property type="match status" value="1"/>
</dbReference>
<evidence type="ECO:0000256" key="3">
    <source>
        <dbReference type="SAM" id="MobiDB-lite"/>
    </source>
</evidence>
<dbReference type="InterPro" id="IPR001202">
    <property type="entry name" value="WW_dom"/>
</dbReference>
<proteinExistence type="predicted"/>
<dbReference type="InterPro" id="IPR051105">
    <property type="entry name" value="WWC/KIBRA_Hippo_Reg"/>
</dbReference>
<dbReference type="Pfam" id="PF00397">
    <property type="entry name" value="WW"/>
    <property type="match status" value="1"/>
</dbReference>
<accession>A0A7J7N486</accession>
<dbReference type="Gene3D" id="2.20.70.10">
    <property type="match status" value="1"/>
</dbReference>
<evidence type="ECO:0000256" key="2">
    <source>
        <dbReference type="ARBA" id="ARBA00022490"/>
    </source>
</evidence>
<feature type="domain" description="WW" evidence="4">
    <location>
        <begin position="59"/>
        <end position="93"/>
    </location>
</feature>
<dbReference type="PROSITE" id="PS50020">
    <property type="entry name" value="WW_DOMAIN_2"/>
    <property type="match status" value="1"/>
</dbReference>
<sequence>MDQPELSLGPSNSSLGVSENNMNTSSCTESESNVSKKRKHNWDHSFKTDQPMFQLQLKDPLPLDWEQCLDLESGDMYYLNKNTLKKSWNRPKNQKLDLELNMSTNLTFEGSELQNYSSSSSSNSTNMVAVACFKCHLLVMLCRSSPSCPNCKYMHSLLPEPSPPPPKKSNIKTLNTLNLLT</sequence>
<dbReference type="InterPro" id="IPR036020">
    <property type="entry name" value="WW_dom_sf"/>
</dbReference>
<evidence type="ECO:0000259" key="4">
    <source>
        <dbReference type="PROSITE" id="PS50020"/>
    </source>
</evidence>
<feature type="compositionally biased region" description="Polar residues" evidence="3">
    <location>
        <begin position="9"/>
        <end position="33"/>
    </location>
</feature>
<feature type="region of interest" description="Disordered" evidence="3">
    <location>
        <begin position="1"/>
        <end position="41"/>
    </location>
</feature>
<dbReference type="PANTHER" id="PTHR14791">
    <property type="entry name" value="BOMB/KIRA PROTEINS"/>
    <property type="match status" value="1"/>
</dbReference>
<comment type="subcellular location">
    <subcellularLocation>
        <location evidence="1">Cytoplasm</location>
    </subcellularLocation>
</comment>
<gene>
    <name evidence="5" type="ORF">GIB67_001138</name>
</gene>
<dbReference type="SMART" id="SM00456">
    <property type="entry name" value="WW"/>
    <property type="match status" value="1"/>
</dbReference>
<dbReference type="GO" id="GO:0005737">
    <property type="term" value="C:cytoplasm"/>
    <property type="evidence" value="ECO:0007669"/>
    <property type="project" value="UniProtKB-SubCell"/>
</dbReference>
<name>A0A7J7N486_9MAGN</name>
<evidence type="ECO:0000313" key="5">
    <source>
        <dbReference type="EMBL" id="KAF6161840.1"/>
    </source>
</evidence>
<organism evidence="5 6">
    <name type="scientific">Kingdonia uniflora</name>
    <dbReference type="NCBI Taxonomy" id="39325"/>
    <lineage>
        <taxon>Eukaryota</taxon>
        <taxon>Viridiplantae</taxon>
        <taxon>Streptophyta</taxon>
        <taxon>Embryophyta</taxon>
        <taxon>Tracheophyta</taxon>
        <taxon>Spermatophyta</taxon>
        <taxon>Magnoliopsida</taxon>
        <taxon>Ranunculales</taxon>
        <taxon>Circaeasteraceae</taxon>
        <taxon>Kingdonia</taxon>
    </lineage>
</organism>
<reference evidence="5 6" key="1">
    <citation type="journal article" date="2020" name="IScience">
        <title>Genome Sequencing of the Endangered Kingdonia uniflora (Circaeasteraceae, Ranunculales) Reveals Potential Mechanisms of Evolutionary Specialization.</title>
        <authorList>
            <person name="Sun Y."/>
            <person name="Deng T."/>
            <person name="Zhang A."/>
            <person name="Moore M.J."/>
            <person name="Landis J.B."/>
            <person name="Lin N."/>
            <person name="Zhang H."/>
            <person name="Zhang X."/>
            <person name="Huang J."/>
            <person name="Zhang X."/>
            <person name="Sun H."/>
            <person name="Wang H."/>
        </authorList>
    </citation>
    <scope>NUCLEOTIDE SEQUENCE [LARGE SCALE GENOMIC DNA]</scope>
    <source>
        <strain evidence="5">TB1705</strain>
        <tissue evidence="5">Leaf</tissue>
    </source>
</reference>
<dbReference type="Proteomes" id="UP000541444">
    <property type="component" value="Unassembled WGS sequence"/>
</dbReference>
<dbReference type="PANTHER" id="PTHR14791:SF39">
    <property type="entry name" value="OS12G0233100 PROTEIN"/>
    <property type="match status" value="1"/>
</dbReference>
<dbReference type="EMBL" id="JACGCM010001084">
    <property type="protein sequence ID" value="KAF6161840.1"/>
    <property type="molecule type" value="Genomic_DNA"/>
</dbReference>
<dbReference type="AlphaFoldDB" id="A0A7J7N486"/>
<keyword evidence="2" id="KW-0963">Cytoplasm</keyword>
<evidence type="ECO:0000313" key="6">
    <source>
        <dbReference type="Proteomes" id="UP000541444"/>
    </source>
</evidence>
<evidence type="ECO:0000256" key="1">
    <source>
        <dbReference type="ARBA" id="ARBA00004496"/>
    </source>
</evidence>